<dbReference type="PANTHER" id="PTHR13615">
    <property type="entry name" value="GLYCOSYLTRANSFERASE-LIKE 1"/>
    <property type="match status" value="1"/>
</dbReference>
<evidence type="ECO:0000256" key="5">
    <source>
        <dbReference type="ARBA" id="ARBA00044539"/>
    </source>
</evidence>
<evidence type="ECO:0000259" key="7">
    <source>
        <dbReference type="Pfam" id="PF00534"/>
    </source>
</evidence>
<keyword evidence="3" id="KW-0808">Transferase</keyword>
<gene>
    <name evidence="9" type="ORF">F0U83_02090</name>
</gene>
<dbReference type="Gene3D" id="3.40.50.2000">
    <property type="entry name" value="Glycogen Phosphorylase B"/>
    <property type="match status" value="2"/>
</dbReference>
<dbReference type="KEGG" id="ncu:F0U83_02090"/>
<dbReference type="OrthoDB" id="9792163at2"/>
<comment type="similarity">
    <text evidence="1">Belongs to the glycosyltransferase group 1 family. Glycosyltransferase 4 subfamily.</text>
</comment>
<evidence type="ECO:0000313" key="9">
    <source>
        <dbReference type="EMBL" id="QEQ95590.1"/>
    </source>
</evidence>
<name>A0A5P1R7H5_9GAMM</name>
<sequence>MKILLLSAYDADSHAYWRQGLLDNLTHYDWTVLTLPARYFSWRVRGNALSWAFGETAETLRQPYDLIIATSMTDLATLKGFVPELANIPTLLYFHENQFAYPTSKQAYASVEPKILNLYSALAADQIVFNTDFNRQTFLNGASTLLKKLPDHIPSGIPQTLEEKSHVLAVPLPQHCFQTHQAVAGPLHIVWNHRWEYDKGPDQLLAAIEALSQSGASVKFHIVGQQFRQQPSAFATIHEKYPNMLGEWGYIPSAQAYRKLLRQADVVLSTAHHDFQGIAVLEGVAAGAIPVVPDRLAYQELFDQRFRYPSGEQETALLVSQLTQLAALKQENTLPAAPDVNSLSWQHMTSKYQALIEAVYLKHKK</sequence>
<dbReference type="EC" id="2.4.1.110" evidence="4"/>
<proteinExistence type="inferred from homology"/>
<protein>
    <recommendedName>
        <fullName evidence="5">tRNA-queuosine alpha-mannosyltransferase</fullName>
        <ecNumber evidence="4">2.4.1.110</ecNumber>
    </recommendedName>
</protein>
<dbReference type="Proteomes" id="UP000324760">
    <property type="component" value="Chromosome"/>
</dbReference>
<feature type="domain" description="Glycosyl transferase family 1" evidence="7">
    <location>
        <begin position="189"/>
        <end position="303"/>
    </location>
</feature>
<dbReference type="InterPro" id="IPR022701">
    <property type="entry name" value="QTMAN_N"/>
</dbReference>
<evidence type="ECO:0000259" key="8">
    <source>
        <dbReference type="Pfam" id="PF12038"/>
    </source>
</evidence>
<dbReference type="InterPro" id="IPR001296">
    <property type="entry name" value="Glyco_trans_1"/>
</dbReference>
<dbReference type="InterPro" id="IPR051862">
    <property type="entry name" value="GT-like_domain_containing_1"/>
</dbReference>
<dbReference type="SUPFAM" id="SSF53756">
    <property type="entry name" value="UDP-Glycosyltransferase/glycogen phosphorylase"/>
    <property type="match status" value="1"/>
</dbReference>
<evidence type="ECO:0000256" key="2">
    <source>
        <dbReference type="ARBA" id="ARBA00022676"/>
    </source>
</evidence>
<reference evidence="9 10" key="1">
    <citation type="journal article" date="2019" name="Biochem. Eng. J.">
        <title>Metabolic engineering of the marine bacteria Neptunomonas concharum for the production of acetoin and meso-2,3-butanediol from acetate.</title>
        <authorList>
            <person name="Li W."/>
            <person name="Pu N."/>
            <person name="Liu C.-X."/>
            <person name="Yuan Q.-P."/>
            <person name="Li Z.-J."/>
        </authorList>
    </citation>
    <scope>NUCLEOTIDE SEQUENCE [LARGE SCALE GENOMIC DNA]</scope>
    <source>
        <strain evidence="9 10">JCM17730</strain>
    </source>
</reference>
<evidence type="ECO:0000256" key="1">
    <source>
        <dbReference type="ARBA" id="ARBA00009481"/>
    </source>
</evidence>
<dbReference type="RefSeq" id="WP_138986294.1">
    <property type="nucleotide sequence ID" value="NZ_CP043869.1"/>
</dbReference>
<dbReference type="Pfam" id="PF12038">
    <property type="entry name" value="QTMAN_N"/>
    <property type="match status" value="1"/>
</dbReference>
<feature type="domain" description="tRNA-queuosine alpha-mannosyltransferase N-terminal" evidence="8">
    <location>
        <begin position="2"/>
        <end position="172"/>
    </location>
</feature>
<dbReference type="AlphaFoldDB" id="A0A5P1R7H5"/>
<dbReference type="GO" id="GO:0016438">
    <property type="term" value="F:tRNA-queuosine(34) beta-mannosyltransferase activity"/>
    <property type="evidence" value="ECO:0007669"/>
    <property type="project" value="UniProtKB-EC"/>
</dbReference>
<evidence type="ECO:0000313" key="10">
    <source>
        <dbReference type="Proteomes" id="UP000324760"/>
    </source>
</evidence>
<dbReference type="Pfam" id="PF00534">
    <property type="entry name" value="Glycos_transf_1"/>
    <property type="match status" value="1"/>
</dbReference>
<dbReference type="PANTHER" id="PTHR13615:SF3">
    <property type="entry name" value="GLYCOSYLTRANSFERASE-LIKE DOMAIN-CONTAINING PROTEIN 1"/>
    <property type="match status" value="1"/>
</dbReference>
<evidence type="ECO:0000256" key="4">
    <source>
        <dbReference type="ARBA" id="ARBA00044517"/>
    </source>
</evidence>
<comment type="catalytic activity">
    <reaction evidence="6">
        <text>queuosine(34) in tRNA(Asp) + GDP-alpha-D-mannose = O-4''-alpha-D-mannosylqueuosine(34) in tRNA(Asp) + GDP + H(+)</text>
        <dbReference type="Rhea" id="RHEA:12885"/>
        <dbReference type="Rhea" id="RHEA-COMP:18572"/>
        <dbReference type="Rhea" id="RHEA-COMP:18581"/>
        <dbReference type="ChEBI" id="CHEBI:15378"/>
        <dbReference type="ChEBI" id="CHEBI:57527"/>
        <dbReference type="ChEBI" id="CHEBI:58189"/>
        <dbReference type="ChEBI" id="CHEBI:194431"/>
        <dbReference type="ChEBI" id="CHEBI:194442"/>
        <dbReference type="EC" id="2.4.1.110"/>
    </reaction>
    <physiologicalReaction direction="left-to-right" evidence="6">
        <dbReference type="Rhea" id="RHEA:12886"/>
    </physiologicalReaction>
</comment>
<keyword evidence="10" id="KW-1185">Reference proteome</keyword>
<evidence type="ECO:0000256" key="3">
    <source>
        <dbReference type="ARBA" id="ARBA00022679"/>
    </source>
</evidence>
<dbReference type="EMBL" id="CP043869">
    <property type="protein sequence ID" value="QEQ95590.1"/>
    <property type="molecule type" value="Genomic_DNA"/>
</dbReference>
<accession>A0A5P1R7H5</accession>
<organism evidence="9 10">
    <name type="scientific">Neptunomonas concharum</name>
    <dbReference type="NCBI Taxonomy" id="1031538"/>
    <lineage>
        <taxon>Bacteria</taxon>
        <taxon>Pseudomonadati</taxon>
        <taxon>Pseudomonadota</taxon>
        <taxon>Gammaproteobacteria</taxon>
        <taxon>Oceanospirillales</taxon>
        <taxon>Oceanospirillaceae</taxon>
        <taxon>Neptunomonas</taxon>
    </lineage>
</organism>
<keyword evidence="2" id="KW-0328">Glycosyltransferase</keyword>
<evidence type="ECO:0000256" key="6">
    <source>
        <dbReference type="ARBA" id="ARBA00048439"/>
    </source>
</evidence>